<dbReference type="OrthoDB" id="128088at2759"/>
<accession>A0A2P4XZ18</accession>
<comment type="caution">
    <text evidence="1">The sequence shown here is derived from an EMBL/GenBank/DDBJ whole genome shotgun (WGS) entry which is preliminary data.</text>
</comment>
<protein>
    <submittedName>
        <fullName evidence="1">Uncharacterized protein</fullName>
    </submittedName>
</protein>
<dbReference type="AlphaFoldDB" id="A0A2P4XZ18"/>
<keyword evidence="2" id="KW-1185">Reference proteome</keyword>
<sequence>MVSARKKCRAEHVRAVWGELKAAGWTHKLPLATSLETRWKFIPHGGSSSGVEGKDYFLGEQSVLTHYASGMLISIAIQTIDYPVSGIYV</sequence>
<evidence type="ECO:0000313" key="1">
    <source>
        <dbReference type="EMBL" id="POM70803.1"/>
    </source>
</evidence>
<dbReference type="Proteomes" id="UP000237271">
    <property type="component" value="Unassembled WGS sequence"/>
</dbReference>
<gene>
    <name evidence="1" type="ORF">PHPALM_12706</name>
</gene>
<dbReference type="PANTHER" id="PTHR37069:SF2">
    <property type="entry name" value="PIGGYBAC TRANSPOSABLE ELEMENT-DERIVED PROTEIN DOMAIN-CONTAINING PROTEIN"/>
    <property type="match status" value="1"/>
</dbReference>
<evidence type="ECO:0000313" key="2">
    <source>
        <dbReference type="Proteomes" id="UP000237271"/>
    </source>
</evidence>
<organism evidence="1 2">
    <name type="scientific">Phytophthora palmivora</name>
    <dbReference type="NCBI Taxonomy" id="4796"/>
    <lineage>
        <taxon>Eukaryota</taxon>
        <taxon>Sar</taxon>
        <taxon>Stramenopiles</taxon>
        <taxon>Oomycota</taxon>
        <taxon>Peronosporomycetes</taxon>
        <taxon>Peronosporales</taxon>
        <taxon>Peronosporaceae</taxon>
        <taxon>Phytophthora</taxon>
    </lineage>
</organism>
<name>A0A2P4XZ18_9STRA</name>
<dbReference type="PANTHER" id="PTHR37069">
    <property type="entry name" value="DDE_TNP_1_7 DOMAIN-CONTAINING PROTEIN"/>
    <property type="match status" value="1"/>
</dbReference>
<reference evidence="1 2" key="1">
    <citation type="journal article" date="2017" name="Genome Biol. Evol.">
        <title>Phytophthora megakarya and P. palmivora, closely related causal agents of cacao black pod rot, underwent increases in genome sizes and gene numbers by different mechanisms.</title>
        <authorList>
            <person name="Ali S.S."/>
            <person name="Shao J."/>
            <person name="Lary D.J."/>
            <person name="Kronmiller B."/>
            <person name="Shen D."/>
            <person name="Strem M.D."/>
            <person name="Amoako-Attah I."/>
            <person name="Akrofi A.Y."/>
            <person name="Begoude B.A."/>
            <person name="Ten Hoopen G.M."/>
            <person name="Coulibaly K."/>
            <person name="Kebe B.I."/>
            <person name="Melnick R.L."/>
            <person name="Guiltinan M.J."/>
            <person name="Tyler B.M."/>
            <person name="Meinhardt L.W."/>
            <person name="Bailey B.A."/>
        </authorList>
    </citation>
    <scope>NUCLEOTIDE SEQUENCE [LARGE SCALE GENOMIC DNA]</scope>
    <source>
        <strain evidence="2">sbr112.9</strain>
    </source>
</reference>
<proteinExistence type="predicted"/>
<dbReference type="EMBL" id="NCKW01006770">
    <property type="protein sequence ID" value="POM70803.1"/>
    <property type="molecule type" value="Genomic_DNA"/>
</dbReference>